<keyword evidence="3" id="KW-0255">Endonuclease</keyword>
<dbReference type="PANTHER" id="PTHR33352:SF3">
    <property type="entry name" value="SLR1612 PROTEIN"/>
    <property type="match status" value="1"/>
</dbReference>
<feature type="domain" description="Putative restriction endonuclease" evidence="2">
    <location>
        <begin position="66"/>
        <end position="209"/>
    </location>
</feature>
<gene>
    <name evidence="3" type="ORF">VB774_05130</name>
</gene>
<reference evidence="3 4" key="1">
    <citation type="submission" date="2023-12" db="EMBL/GenBank/DDBJ databases">
        <title>Baltic Sea Cyanobacteria.</title>
        <authorList>
            <person name="Delbaje E."/>
            <person name="Fewer D.P."/>
            <person name="Shishido T.K."/>
        </authorList>
    </citation>
    <scope>NUCLEOTIDE SEQUENCE [LARGE SCALE GENOMIC DNA]</scope>
    <source>
        <strain evidence="3 4">UHCC 0370</strain>
    </source>
</reference>
<dbReference type="InterPro" id="IPR008538">
    <property type="entry name" value="Uma2"/>
</dbReference>
<evidence type="ECO:0000313" key="3">
    <source>
        <dbReference type="EMBL" id="MEA5476997.1"/>
    </source>
</evidence>
<dbReference type="GO" id="GO:0004519">
    <property type="term" value="F:endonuclease activity"/>
    <property type="evidence" value="ECO:0007669"/>
    <property type="project" value="UniProtKB-KW"/>
</dbReference>
<protein>
    <submittedName>
        <fullName evidence="3">Uma2 family endonuclease</fullName>
    </submittedName>
</protein>
<proteinExistence type="predicted"/>
<dbReference type="PANTHER" id="PTHR33352">
    <property type="entry name" value="SLR1095 PROTEIN"/>
    <property type="match status" value="1"/>
</dbReference>
<sequence length="298" mass="34082">MTQAIAPILNQPLSPSDSGQIAANSVQPEVLQAIAKAQAKPEIVWESLPKNFILPDDPVESIAQPLLAAALNDSLEIAQLVTPERIVASNMALVVRINQKTIVKAPDWFYVAKVNSTWKNVIRRSYSPHVDGDTPAIAMEFLSEEETGEYSTRPTYPYGKMYFYEQILQIPIYVIFDPEDGRLEIRQLDASGKYILQSLDENGRYFIESIGLYLGTWYGTRLDQTFHWLRWWDNAGNLLLWGSEKLAQERQLLEAEKQRAESEKQRAETEKQRAESEKQRADEAEQEILRLRQLLAEK</sequence>
<keyword evidence="3" id="KW-0540">Nuclease</keyword>
<feature type="region of interest" description="Disordered" evidence="1">
    <location>
        <begin position="257"/>
        <end position="284"/>
    </location>
</feature>
<accession>A0ABU5TFV0</accession>
<evidence type="ECO:0000313" key="4">
    <source>
        <dbReference type="Proteomes" id="UP001301388"/>
    </source>
</evidence>
<dbReference type="Pfam" id="PF05685">
    <property type="entry name" value="Uma2"/>
    <property type="match status" value="1"/>
</dbReference>
<comment type="caution">
    <text evidence="3">The sequence shown here is derived from an EMBL/GenBank/DDBJ whole genome shotgun (WGS) entry which is preliminary data.</text>
</comment>
<organism evidence="3 4">
    <name type="scientific">Pseudanabaena galeata UHCC 0370</name>
    <dbReference type="NCBI Taxonomy" id="3110310"/>
    <lineage>
        <taxon>Bacteria</taxon>
        <taxon>Bacillati</taxon>
        <taxon>Cyanobacteriota</taxon>
        <taxon>Cyanophyceae</taxon>
        <taxon>Pseudanabaenales</taxon>
        <taxon>Pseudanabaenaceae</taxon>
        <taxon>Pseudanabaena</taxon>
    </lineage>
</organism>
<evidence type="ECO:0000256" key="1">
    <source>
        <dbReference type="SAM" id="MobiDB-lite"/>
    </source>
</evidence>
<keyword evidence="4" id="KW-1185">Reference proteome</keyword>
<keyword evidence="3" id="KW-0378">Hydrolase</keyword>
<dbReference type="Proteomes" id="UP001301388">
    <property type="component" value="Unassembled WGS sequence"/>
</dbReference>
<dbReference type="EMBL" id="JAYGIE010000014">
    <property type="protein sequence ID" value="MEA5476997.1"/>
    <property type="molecule type" value="Genomic_DNA"/>
</dbReference>
<dbReference type="RefSeq" id="WP_323260338.1">
    <property type="nucleotide sequence ID" value="NZ_JAYGIE010000014.1"/>
</dbReference>
<name>A0ABU5TFV0_9CYAN</name>
<evidence type="ECO:0000259" key="2">
    <source>
        <dbReference type="Pfam" id="PF05685"/>
    </source>
</evidence>